<dbReference type="GO" id="GO:0030975">
    <property type="term" value="F:thiamine binding"/>
    <property type="evidence" value="ECO:0007669"/>
    <property type="project" value="TreeGrafter"/>
</dbReference>
<keyword evidence="2" id="KW-0408">Iron</keyword>
<dbReference type="GO" id="GO:0015888">
    <property type="term" value="P:thiamine transport"/>
    <property type="evidence" value="ECO:0007669"/>
    <property type="project" value="TreeGrafter"/>
</dbReference>
<dbReference type="Gene3D" id="3.40.190.10">
    <property type="entry name" value="Periplasmic binding protein-like II"/>
    <property type="match status" value="2"/>
</dbReference>
<evidence type="ECO:0000313" key="5">
    <source>
        <dbReference type="Proteomes" id="UP000249134"/>
    </source>
</evidence>
<organism evidence="4 5">
    <name type="scientific">Lederbergia lenta</name>
    <name type="common">Bacillus lentus</name>
    <dbReference type="NCBI Taxonomy" id="1467"/>
    <lineage>
        <taxon>Bacteria</taxon>
        <taxon>Bacillati</taxon>
        <taxon>Bacillota</taxon>
        <taxon>Bacilli</taxon>
        <taxon>Bacillales</taxon>
        <taxon>Bacillaceae</taxon>
        <taxon>Lederbergia</taxon>
    </lineage>
</organism>
<dbReference type="PROSITE" id="PS51257">
    <property type="entry name" value="PROKAR_LIPOPROTEIN"/>
    <property type="match status" value="1"/>
</dbReference>
<dbReference type="Pfam" id="PF13343">
    <property type="entry name" value="SBP_bac_6"/>
    <property type="match status" value="1"/>
</dbReference>
<dbReference type="NCBIfam" id="TIGR03261">
    <property type="entry name" value="phnS2"/>
    <property type="match status" value="1"/>
</dbReference>
<sequence>MAKKMMFFMITCVLLLSACSFSEDKSVSAGEGPAGELTVYTAIEEELIPLYLESFKEKYPDIDLKIVRDSTGIMTAKLLAEGENTEADVIWGLAASSLLTLDNKDMLKEYSPKGAENIKEAFKDKNDPLKWTGNAAYMTGIVVNTTELKKMELPIPKTYEDLLNPEYKGLLVMPHPASSGTGYLTVNAWLQMMGEAEGWAYMDKLHRNIGTYTHSGSKPAKMAATGEFPIALTLVYTAVQMKESGAPVEIVLPEEGLGWDVEANALINKSNQESEELAKVFLDWAIEEQVMKKYFEANGHTTGNSQFEKSNFFPENIEEQIYKDNDLYWAAENRDSILKEWEKKYGSKAEVE</sequence>
<feature type="chain" id="PRO_5039619790" evidence="3">
    <location>
        <begin position="23"/>
        <end position="352"/>
    </location>
</feature>
<keyword evidence="1 3" id="KW-0732">Signal</keyword>
<dbReference type="PIRSF" id="PIRSF002825">
    <property type="entry name" value="CfbpA"/>
    <property type="match status" value="1"/>
</dbReference>
<keyword evidence="5" id="KW-1185">Reference proteome</keyword>
<dbReference type="EMBL" id="LS483476">
    <property type="protein sequence ID" value="SQI51486.1"/>
    <property type="molecule type" value="Genomic_DNA"/>
</dbReference>
<evidence type="ECO:0000313" key="4">
    <source>
        <dbReference type="EMBL" id="SQI51486.1"/>
    </source>
</evidence>
<gene>
    <name evidence="4" type="ORF">NCTC4824_00275</name>
</gene>
<evidence type="ECO:0000256" key="3">
    <source>
        <dbReference type="SAM" id="SignalP"/>
    </source>
</evidence>
<evidence type="ECO:0000256" key="2">
    <source>
        <dbReference type="PIRSR" id="PIRSR002825-1"/>
    </source>
</evidence>
<dbReference type="AlphaFoldDB" id="A0A2X4VGY6"/>
<dbReference type="SUPFAM" id="SSF53850">
    <property type="entry name" value="Periplasmic binding protein-like II"/>
    <property type="match status" value="1"/>
</dbReference>
<proteinExistence type="predicted"/>
<dbReference type="InterPro" id="IPR026045">
    <property type="entry name" value="Ferric-bd"/>
</dbReference>
<evidence type="ECO:0000256" key="1">
    <source>
        <dbReference type="ARBA" id="ARBA00022729"/>
    </source>
</evidence>
<reference evidence="4 5" key="1">
    <citation type="submission" date="2018-06" db="EMBL/GenBank/DDBJ databases">
        <authorList>
            <consortium name="Pathogen Informatics"/>
            <person name="Doyle S."/>
        </authorList>
    </citation>
    <scope>NUCLEOTIDE SEQUENCE [LARGE SCALE GENOMIC DNA]</scope>
    <source>
        <strain evidence="4 5">NCTC4824</strain>
    </source>
</reference>
<dbReference type="InterPro" id="IPR017663">
    <property type="entry name" value="ABC_2-AEP-bd"/>
</dbReference>
<feature type="signal peptide" evidence="3">
    <location>
        <begin position="1"/>
        <end position="22"/>
    </location>
</feature>
<name>A0A2X4VGY6_LEDLE</name>
<dbReference type="KEGG" id="blen:NCTC4824_00275"/>
<dbReference type="CDD" id="cd13544">
    <property type="entry name" value="PBP2_Fbp_like_1"/>
    <property type="match status" value="1"/>
</dbReference>
<feature type="binding site" evidence="2">
    <location>
        <position position="236"/>
    </location>
    <ligand>
        <name>Fe cation</name>
        <dbReference type="ChEBI" id="CHEBI:24875"/>
    </ligand>
</feature>
<dbReference type="PANTHER" id="PTHR30006:SF2">
    <property type="entry name" value="ABC TRANSPORTER SUBSTRATE-BINDING PROTEIN"/>
    <property type="match status" value="1"/>
</dbReference>
<dbReference type="STRING" id="1348624.GCA_001591545_03780"/>
<accession>A0A2X4VGY6</accession>
<dbReference type="GO" id="GO:0030976">
    <property type="term" value="F:thiamine pyrophosphate binding"/>
    <property type="evidence" value="ECO:0007669"/>
    <property type="project" value="TreeGrafter"/>
</dbReference>
<dbReference type="Proteomes" id="UP000249134">
    <property type="component" value="Chromosome 1"/>
</dbReference>
<dbReference type="GO" id="GO:0046872">
    <property type="term" value="F:metal ion binding"/>
    <property type="evidence" value="ECO:0007669"/>
    <property type="project" value="UniProtKB-KW"/>
</dbReference>
<protein>
    <submittedName>
        <fullName evidence="4">Putative iron compound ABC transporter, iron compound-binding protein</fullName>
    </submittedName>
</protein>
<keyword evidence="2" id="KW-0479">Metal-binding</keyword>
<dbReference type="GO" id="GO:0030288">
    <property type="term" value="C:outer membrane-bounded periplasmic space"/>
    <property type="evidence" value="ECO:0007669"/>
    <property type="project" value="TreeGrafter"/>
</dbReference>
<dbReference type="PANTHER" id="PTHR30006">
    <property type="entry name" value="THIAMINE-BINDING PERIPLASMIC PROTEIN-RELATED"/>
    <property type="match status" value="1"/>
</dbReference>